<dbReference type="AlphaFoldDB" id="A0A318D6U2"/>
<proteinExistence type="predicted"/>
<protein>
    <submittedName>
        <fullName evidence="2">Alpha/beta hydrolase</fullName>
    </submittedName>
</protein>
<sequence length="190" mass="21212">MNPSMKPLVIFSHGKVSGPKGNRIQALSKVCEEQGFDVESLDYRRLHTNERVTKLNNYLMNLSRPYILVGTSMGGYVSAVAGLSNDPMGIFLISPAVYMDGYAEADLERLECPVTVVHGWQDDIVPVENVIRFAQAAKADLHVFDGGHRLREKLDETESCFAQFLRNCRKQNPHIRLQTLSSHYGTSISG</sequence>
<name>A0A318D6U2_9GAMM</name>
<organism evidence="2 3">
    <name type="scientific">Kangiella spongicola</name>
    <dbReference type="NCBI Taxonomy" id="796379"/>
    <lineage>
        <taxon>Bacteria</taxon>
        <taxon>Pseudomonadati</taxon>
        <taxon>Pseudomonadota</taxon>
        <taxon>Gammaproteobacteria</taxon>
        <taxon>Kangiellales</taxon>
        <taxon>Kangiellaceae</taxon>
        <taxon>Kangiella</taxon>
    </lineage>
</organism>
<dbReference type="SUPFAM" id="SSF53474">
    <property type="entry name" value="alpha/beta-Hydrolases"/>
    <property type="match status" value="1"/>
</dbReference>
<dbReference type="Proteomes" id="UP000247689">
    <property type="component" value="Unassembled WGS sequence"/>
</dbReference>
<evidence type="ECO:0000256" key="1">
    <source>
        <dbReference type="ARBA" id="ARBA00022801"/>
    </source>
</evidence>
<dbReference type="PANTHER" id="PTHR16138">
    <property type="entry name" value="MYCOPHENOLIC ACID ACYL-GLUCURONIDE ESTERASE, MITOCHONDRIAL"/>
    <property type="match status" value="1"/>
</dbReference>
<dbReference type="InterPro" id="IPR008886">
    <property type="entry name" value="UPF0227/Esterase_YqiA"/>
</dbReference>
<dbReference type="PANTHER" id="PTHR16138:SF7">
    <property type="entry name" value="PALMITOYL-PROTEIN THIOESTERASE ABHD10, MITOCHONDRIAL"/>
    <property type="match status" value="1"/>
</dbReference>
<dbReference type="Pfam" id="PF05728">
    <property type="entry name" value="UPF0227"/>
    <property type="match status" value="1"/>
</dbReference>
<dbReference type="EMBL" id="QICH01000001">
    <property type="protein sequence ID" value="PXF64533.1"/>
    <property type="molecule type" value="Genomic_DNA"/>
</dbReference>
<evidence type="ECO:0000313" key="2">
    <source>
        <dbReference type="EMBL" id="PXF64533.1"/>
    </source>
</evidence>
<dbReference type="OrthoDB" id="264572at2"/>
<dbReference type="InterPro" id="IPR029058">
    <property type="entry name" value="AB_hydrolase_fold"/>
</dbReference>
<keyword evidence="1 2" id="KW-0378">Hydrolase</keyword>
<reference evidence="2 3" key="1">
    <citation type="submission" date="2018-05" db="EMBL/GenBank/DDBJ databases">
        <title>Kangiella spongicola genome sequence.</title>
        <authorList>
            <person name="Maclea K.S."/>
            <person name="Goen A.E."/>
            <person name="Kelley C."/>
            <person name="Underriner A."/>
            <person name="Silverwood T."/>
            <person name="Trachtenberg A.M."/>
        </authorList>
    </citation>
    <scope>NUCLEOTIDE SEQUENCE [LARGE SCALE GENOMIC DNA]</scope>
    <source>
        <strain evidence="2 3">ATCC BAA-2076</strain>
    </source>
</reference>
<evidence type="ECO:0000313" key="3">
    <source>
        <dbReference type="Proteomes" id="UP000247689"/>
    </source>
</evidence>
<dbReference type="InterPro" id="IPR052382">
    <property type="entry name" value="ABHD10_acyl-thioesterase"/>
</dbReference>
<keyword evidence="3" id="KW-1185">Reference proteome</keyword>
<dbReference type="Gene3D" id="3.40.50.1820">
    <property type="entry name" value="alpha/beta hydrolase"/>
    <property type="match status" value="1"/>
</dbReference>
<comment type="caution">
    <text evidence="2">The sequence shown here is derived from an EMBL/GenBank/DDBJ whole genome shotgun (WGS) entry which is preliminary data.</text>
</comment>
<dbReference type="GO" id="GO:0004553">
    <property type="term" value="F:hydrolase activity, hydrolyzing O-glycosyl compounds"/>
    <property type="evidence" value="ECO:0007669"/>
    <property type="project" value="TreeGrafter"/>
</dbReference>
<dbReference type="RefSeq" id="WP_110200581.1">
    <property type="nucleotide sequence ID" value="NZ_QICH01000001.1"/>
</dbReference>
<gene>
    <name evidence="2" type="ORF">DL796_05180</name>
</gene>
<accession>A0A318D6U2</accession>